<feature type="compositionally biased region" description="Polar residues" evidence="1">
    <location>
        <begin position="548"/>
        <end position="558"/>
    </location>
</feature>
<gene>
    <name evidence="4" type="ORF">PGLA1383_LOCUS44453</name>
</gene>
<dbReference type="Proteomes" id="UP000654075">
    <property type="component" value="Unassembled WGS sequence"/>
</dbReference>
<evidence type="ECO:0000313" key="4">
    <source>
        <dbReference type="EMBL" id="CAE8627727.1"/>
    </source>
</evidence>
<evidence type="ECO:0000256" key="1">
    <source>
        <dbReference type="SAM" id="MobiDB-lite"/>
    </source>
</evidence>
<feature type="compositionally biased region" description="Low complexity" evidence="1">
    <location>
        <begin position="412"/>
        <end position="425"/>
    </location>
</feature>
<dbReference type="InterPro" id="IPR058688">
    <property type="entry name" value="Ig_NPHP4_2nd"/>
</dbReference>
<dbReference type="GO" id="GO:0005856">
    <property type="term" value="C:cytoskeleton"/>
    <property type="evidence" value="ECO:0007669"/>
    <property type="project" value="InterPro"/>
</dbReference>
<name>A0A813GL04_POLGL</name>
<feature type="region of interest" description="Disordered" evidence="1">
    <location>
        <begin position="400"/>
        <end position="444"/>
    </location>
</feature>
<reference evidence="4" key="1">
    <citation type="submission" date="2021-02" db="EMBL/GenBank/DDBJ databases">
        <authorList>
            <person name="Dougan E. K."/>
            <person name="Rhodes N."/>
            <person name="Thang M."/>
            <person name="Chan C."/>
        </authorList>
    </citation>
    <scope>NUCLEOTIDE SEQUENCE</scope>
</reference>
<dbReference type="InterPro" id="IPR058686">
    <property type="entry name" value="Ig_NPHP4_3rd"/>
</dbReference>
<dbReference type="OrthoDB" id="438813at2759"/>
<keyword evidence="5" id="KW-1185">Reference proteome</keyword>
<dbReference type="Pfam" id="PF26015">
    <property type="entry name" value="Ig_NPH4_3rd"/>
    <property type="match status" value="1"/>
</dbReference>
<evidence type="ECO:0000259" key="3">
    <source>
        <dbReference type="Pfam" id="PF26189"/>
    </source>
</evidence>
<dbReference type="PROSITE" id="PS50096">
    <property type="entry name" value="IQ"/>
    <property type="match status" value="1"/>
</dbReference>
<feature type="domain" description="NPHP4 Ig-like" evidence="3">
    <location>
        <begin position="54"/>
        <end position="152"/>
    </location>
</feature>
<dbReference type="PANTHER" id="PTHR31043">
    <property type="entry name" value="NEPHROCYSTIN-4"/>
    <property type="match status" value="1"/>
</dbReference>
<dbReference type="AlphaFoldDB" id="A0A813GL04"/>
<dbReference type="GO" id="GO:0090090">
    <property type="term" value="P:negative regulation of canonical Wnt signaling pathway"/>
    <property type="evidence" value="ECO:0007669"/>
    <property type="project" value="InterPro"/>
</dbReference>
<dbReference type="InterPro" id="IPR029775">
    <property type="entry name" value="NPHP4"/>
</dbReference>
<evidence type="ECO:0000313" key="5">
    <source>
        <dbReference type="Proteomes" id="UP000654075"/>
    </source>
</evidence>
<proteinExistence type="predicted"/>
<feature type="non-terminal residue" evidence="4">
    <location>
        <position position="686"/>
    </location>
</feature>
<protein>
    <submittedName>
        <fullName evidence="4">Uncharacterized protein</fullName>
    </submittedName>
</protein>
<sequence>APGTGLHLSDVAAASAGPASRREFRVEVHAHQGPVLRRVEVSVSPQPCSVDRTLRFFEAEGTPVEKVVALPPAPTPPGHGAMNGVEGTTAAGVAVSQAMGSCYVYCTDRDVHVQRRDENELSLKLVAPQSPSVRSFFIVFYSDQHFSQLVAIQLVEVQGLRSERIRVVVGQTVERTICLAPPEVQDAAAVRLYSSDPEAVTVQQIAEVDSRYGAKFSLTVTSMQVGTRACRLHAVDPATRRLIAAILMVIAADPPEIKLVHSITLPALTAMRKRLLYKNEAARPLRYTIRCSEPALVAVQSPELVINSLDTRCIELLPDNVIASSGISQKALADMAHMVYQEQVNCDKEDRCLSVIAVTTVSCLCAHASGVGGGGGGGAPSRIGGYGGPQQHSQSLRALLETSPGPSPPAPSRSRSPAPPHRAASLDACRRRPGNGRRENTKTTVRQRMLPKLNRLDPLADPPALTEQDLETGLYSLAARGFIPPAADMTPAMERGMPVILQRPAALYDQATRHERRDIAPADYLQSVRLDMRETGRQSHSAPDEQYGPSQNVRSSRQLPPLPTKPPIGEGGGGQTMFALPAPPLAGPAPSSVAEGYSTFCTELLDAGGDGDAFGVDEALLALAPVREEPSQGIMATRIAAGWRGLAARIRVRRKLVEHRAAKKIQNAWNCAMIRVARKEEILRRQ</sequence>
<evidence type="ECO:0000259" key="2">
    <source>
        <dbReference type="Pfam" id="PF26015"/>
    </source>
</evidence>
<dbReference type="GO" id="GO:0097730">
    <property type="term" value="C:non-motile cilium"/>
    <property type="evidence" value="ECO:0007669"/>
    <property type="project" value="InterPro"/>
</dbReference>
<dbReference type="EMBL" id="CAJNNV010029253">
    <property type="protein sequence ID" value="CAE8627727.1"/>
    <property type="molecule type" value="Genomic_DNA"/>
</dbReference>
<organism evidence="4 5">
    <name type="scientific">Polarella glacialis</name>
    <name type="common">Dinoflagellate</name>
    <dbReference type="NCBI Taxonomy" id="89957"/>
    <lineage>
        <taxon>Eukaryota</taxon>
        <taxon>Sar</taxon>
        <taxon>Alveolata</taxon>
        <taxon>Dinophyceae</taxon>
        <taxon>Suessiales</taxon>
        <taxon>Suessiaceae</taxon>
        <taxon>Polarella</taxon>
    </lineage>
</organism>
<feature type="non-terminal residue" evidence="4">
    <location>
        <position position="1"/>
    </location>
</feature>
<feature type="domain" description="NPHP4 Ig-like" evidence="2">
    <location>
        <begin position="170"/>
        <end position="252"/>
    </location>
</feature>
<dbReference type="PANTHER" id="PTHR31043:SF3">
    <property type="entry name" value="NEPHROCYSTIN-4"/>
    <property type="match status" value="1"/>
</dbReference>
<dbReference type="Pfam" id="PF26189">
    <property type="entry name" value="Ig_NPHP4_2nd"/>
    <property type="match status" value="1"/>
</dbReference>
<feature type="region of interest" description="Disordered" evidence="1">
    <location>
        <begin position="534"/>
        <end position="580"/>
    </location>
</feature>
<accession>A0A813GL04</accession>
<comment type="caution">
    <text evidence="4">The sequence shown here is derived from an EMBL/GenBank/DDBJ whole genome shotgun (WGS) entry which is preliminary data.</text>
</comment>